<dbReference type="Pfam" id="PF08241">
    <property type="entry name" value="Methyltransf_11"/>
    <property type="match status" value="1"/>
</dbReference>
<accession>A0A2A8CV68</accession>
<dbReference type="Gene3D" id="3.40.50.150">
    <property type="entry name" value="Vaccinia Virus protein VP39"/>
    <property type="match status" value="1"/>
</dbReference>
<dbReference type="InterPro" id="IPR029063">
    <property type="entry name" value="SAM-dependent_MTases_sf"/>
</dbReference>
<organism evidence="2 3">
    <name type="scientific">Longibacter salinarum</name>
    <dbReference type="NCBI Taxonomy" id="1850348"/>
    <lineage>
        <taxon>Bacteria</taxon>
        <taxon>Pseudomonadati</taxon>
        <taxon>Rhodothermota</taxon>
        <taxon>Rhodothermia</taxon>
        <taxon>Rhodothermales</taxon>
        <taxon>Salisaetaceae</taxon>
        <taxon>Longibacter</taxon>
    </lineage>
</organism>
<dbReference type="CDD" id="cd02440">
    <property type="entry name" value="AdoMet_MTases"/>
    <property type="match status" value="1"/>
</dbReference>
<dbReference type="EMBL" id="PDEQ01000007">
    <property type="protein sequence ID" value="PEN12605.1"/>
    <property type="molecule type" value="Genomic_DNA"/>
</dbReference>
<dbReference type="AlphaFoldDB" id="A0A2A8CV68"/>
<evidence type="ECO:0000313" key="3">
    <source>
        <dbReference type="Proteomes" id="UP000220102"/>
    </source>
</evidence>
<dbReference type="Proteomes" id="UP000220102">
    <property type="component" value="Unassembled WGS sequence"/>
</dbReference>
<reference evidence="2 3" key="1">
    <citation type="submission" date="2017-10" db="EMBL/GenBank/DDBJ databases">
        <title>Draft genome of Longibacter Salinarum.</title>
        <authorList>
            <person name="Goh K.M."/>
            <person name="Shamsir M.S."/>
            <person name="Lim S.W."/>
        </authorList>
    </citation>
    <scope>NUCLEOTIDE SEQUENCE [LARGE SCALE GENOMIC DNA]</scope>
    <source>
        <strain evidence="2 3">KCTC 52045</strain>
    </source>
</reference>
<dbReference type="InterPro" id="IPR013216">
    <property type="entry name" value="Methyltransf_11"/>
</dbReference>
<gene>
    <name evidence="2" type="ORF">CRI94_13905</name>
</gene>
<evidence type="ECO:0000313" key="2">
    <source>
        <dbReference type="EMBL" id="PEN12605.1"/>
    </source>
</evidence>
<comment type="caution">
    <text evidence="2">The sequence shown here is derived from an EMBL/GenBank/DDBJ whole genome shotgun (WGS) entry which is preliminary data.</text>
</comment>
<keyword evidence="2" id="KW-0808">Transferase</keyword>
<name>A0A2A8CV68_9BACT</name>
<keyword evidence="3" id="KW-1185">Reference proteome</keyword>
<proteinExistence type="predicted"/>
<evidence type="ECO:0000259" key="1">
    <source>
        <dbReference type="Pfam" id="PF08241"/>
    </source>
</evidence>
<dbReference type="OrthoDB" id="1524727at2"/>
<feature type="domain" description="Methyltransferase type 11" evidence="1">
    <location>
        <begin position="155"/>
        <end position="201"/>
    </location>
</feature>
<dbReference type="GO" id="GO:0032259">
    <property type="term" value="P:methylation"/>
    <property type="evidence" value="ECO:0007669"/>
    <property type="project" value="UniProtKB-KW"/>
</dbReference>
<protein>
    <submittedName>
        <fullName evidence="2">Methyltransferase type 11</fullName>
    </submittedName>
</protein>
<keyword evidence="2" id="KW-0489">Methyltransferase</keyword>
<dbReference type="GO" id="GO:0008757">
    <property type="term" value="F:S-adenosylmethionine-dependent methyltransferase activity"/>
    <property type="evidence" value="ECO:0007669"/>
    <property type="project" value="InterPro"/>
</dbReference>
<dbReference type="SUPFAM" id="SSF53335">
    <property type="entry name" value="S-adenosyl-L-methionine-dependent methyltransferases"/>
    <property type="match status" value="1"/>
</dbReference>
<sequence length="323" mass="35784">MNSIDSQTTLPDTNSLDDVLPLCRSPRTGAQLQREGGHLVSIADSEDRYPVVEGIPVLINEDESLFSVDQFEQKTETTVPETSRLVQRVARLLPSLNLNVRAEDNFQRFVDELPSPARVLVVGGRTRGEGSDVLYESPSIKIFSTDVAFGPETDLICDAHDLPFQDGAFDGVVAQAVLEHVADPQRCVGEMHRVLAPNGIVHAETPFLQAMHMKPYDFTRFTMVGYRRLFSSFDVVGIGPTCGPGMALAWAYRGFLRSFGRSAATQRALAAIAHLTAFPLKYLDHWLIDRPGARDAASGYYFTGRKRQTPLSDEDVISWFHSL</sequence>